<sequence length="105" mass="11575">MIELENVMKQYDKTTVIRETNLTSSAPGLTCLTGVSGSGKTTLLNLISLIETPTQGRILFDGEAITTQKQVRAFRLEFGYVFQNYGLVEEESVVDNLALATRDSL</sequence>
<dbReference type="Gene3D" id="3.40.50.300">
    <property type="entry name" value="P-loop containing nucleotide triphosphate hydrolases"/>
    <property type="match status" value="1"/>
</dbReference>
<evidence type="ECO:0000313" key="7">
    <source>
        <dbReference type="EMBL" id="EUJ41625.1"/>
    </source>
</evidence>
<evidence type="ECO:0000256" key="5">
    <source>
        <dbReference type="ARBA" id="ARBA00023136"/>
    </source>
</evidence>
<dbReference type="PANTHER" id="PTHR43166">
    <property type="entry name" value="AMINO ACID IMPORT ATP-BINDING PROTEIN"/>
    <property type="match status" value="1"/>
</dbReference>
<dbReference type="InterPro" id="IPR027417">
    <property type="entry name" value="P-loop_NTPase"/>
</dbReference>
<dbReference type="GO" id="GO:0005524">
    <property type="term" value="F:ATP binding"/>
    <property type="evidence" value="ECO:0007669"/>
    <property type="project" value="UniProtKB-KW"/>
</dbReference>
<dbReference type="OrthoDB" id="9791546at2"/>
<evidence type="ECO:0000259" key="6">
    <source>
        <dbReference type="Pfam" id="PF00005"/>
    </source>
</evidence>
<name>W7CXY2_9LIST</name>
<dbReference type="RefSeq" id="WP_051456831.1">
    <property type="nucleotide sequence ID" value="NZ_AODH01000010.1"/>
</dbReference>
<comment type="similarity">
    <text evidence="2">Belongs to the ABC transporter superfamily.</text>
</comment>
<dbReference type="AlphaFoldDB" id="W7CXY2"/>
<proteinExistence type="inferred from homology"/>
<dbReference type="InterPro" id="IPR050086">
    <property type="entry name" value="MetN_ABC_transporter-like"/>
</dbReference>
<dbReference type="STRING" id="1265861.BCAMP_03065"/>
<evidence type="ECO:0000256" key="2">
    <source>
        <dbReference type="ARBA" id="ARBA00005417"/>
    </source>
</evidence>
<reference evidence="7 8" key="1">
    <citation type="submission" date="2012-12" db="EMBL/GenBank/DDBJ databases">
        <title>Novel taxa of Listeriaceae from agricultural environments in the United States.</title>
        <authorList>
            <person name="den Bakker H.C."/>
            <person name="Allred A."/>
            <person name="Warchocki S."/>
            <person name="Wright E.M."/>
            <person name="Burrell A."/>
            <person name="Nightingale K.K."/>
            <person name="Kephart D."/>
            <person name="Wiedmann M."/>
        </authorList>
    </citation>
    <scope>NUCLEOTIDE SEQUENCE [LARGE SCALE GENOMIC DNA]</scope>
    <source>
        <strain evidence="7 8">FSL F6-1037</strain>
    </source>
</reference>
<keyword evidence="4" id="KW-1003">Cell membrane</keyword>
<keyword evidence="7" id="KW-0547">Nucleotide-binding</keyword>
<organism evidence="7 8">
    <name type="scientific">Brochothrix campestris FSL F6-1037</name>
    <dbReference type="NCBI Taxonomy" id="1265861"/>
    <lineage>
        <taxon>Bacteria</taxon>
        <taxon>Bacillati</taxon>
        <taxon>Bacillota</taxon>
        <taxon>Bacilli</taxon>
        <taxon>Bacillales</taxon>
        <taxon>Listeriaceae</taxon>
        <taxon>Brochothrix</taxon>
    </lineage>
</organism>
<comment type="caution">
    <text evidence="7">The sequence shown here is derived from an EMBL/GenBank/DDBJ whole genome shotgun (WGS) entry which is preliminary data.</text>
</comment>
<gene>
    <name evidence="7" type="ORF">BCAMP_03065</name>
</gene>
<accession>W7CXY2</accession>
<dbReference type="PANTHER" id="PTHR43166:SF9">
    <property type="entry name" value="GLUTAMATE_ASPARTATE IMPORT ATP-BINDING PROTEIN GLTL"/>
    <property type="match status" value="1"/>
</dbReference>
<keyword evidence="5" id="KW-0472">Membrane</keyword>
<dbReference type="Pfam" id="PF00005">
    <property type="entry name" value="ABC_tran"/>
    <property type="match status" value="1"/>
</dbReference>
<dbReference type="InterPro" id="IPR003439">
    <property type="entry name" value="ABC_transporter-like_ATP-bd"/>
</dbReference>
<dbReference type="Proteomes" id="UP000019243">
    <property type="component" value="Unassembled WGS sequence"/>
</dbReference>
<dbReference type="SUPFAM" id="SSF52540">
    <property type="entry name" value="P-loop containing nucleoside triphosphate hydrolases"/>
    <property type="match status" value="1"/>
</dbReference>
<feature type="domain" description="ABC transporter" evidence="6">
    <location>
        <begin position="20"/>
        <end position="96"/>
    </location>
</feature>
<keyword evidence="7" id="KW-0067">ATP-binding</keyword>
<dbReference type="GO" id="GO:0016887">
    <property type="term" value="F:ATP hydrolysis activity"/>
    <property type="evidence" value="ECO:0007669"/>
    <property type="project" value="InterPro"/>
</dbReference>
<evidence type="ECO:0000313" key="8">
    <source>
        <dbReference type="Proteomes" id="UP000019243"/>
    </source>
</evidence>
<evidence type="ECO:0000256" key="4">
    <source>
        <dbReference type="ARBA" id="ARBA00022475"/>
    </source>
</evidence>
<evidence type="ECO:0000256" key="1">
    <source>
        <dbReference type="ARBA" id="ARBA00004202"/>
    </source>
</evidence>
<comment type="subcellular location">
    <subcellularLocation>
        <location evidence="1">Cell membrane</location>
        <topology evidence="1">Peripheral membrane protein</topology>
    </subcellularLocation>
</comment>
<evidence type="ECO:0000256" key="3">
    <source>
        <dbReference type="ARBA" id="ARBA00022448"/>
    </source>
</evidence>
<keyword evidence="3" id="KW-0813">Transport</keyword>
<dbReference type="GO" id="GO:0005886">
    <property type="term" value="C:plasma membrane"/>
    <property type="evidence" value="ECO:0007669"/>
    <property type="project" value="UniProtKB-SubCell"/>
</dbReference>
<protein>
    <submittedName>
        <fullName evidence="7">ATP-binding protein</fullName>
    </submittedName>
</protein>
<keyword evidence="8" id="KW-1185">Reference proteome</keyword>
<dbReference type="EMBL" id="AODH01000010">
    <property type="protein sequence ID" value="EUJ41625.1"/>
    <property type="molecule type" value="Genomic_DNA"/>
</dbReference>